<dbReference type="InterPro" id="IPR041663">
    <property type="entry name" value="DisA/LigA_HHH"/>
</dbReference>
<dbReference type="NCBIfam" id="NF005932">
    <property type="entry name" value="PRK07956.1"/>
    <property type="match status" value="1"/>
</dbReference>
<evidence type="ECO:0000256" key="8">
    <source>
        <dbReference type="ARBA" id="ARBA00022833"/>
    </source>
</evidence>
<dbReference type="GO" id="GO:0006260">
    <property type="term" value="P:DNA replication"/>
    <property type="evidence" value="ECO:0007669"/>
    <property type="project" value="UniProtKB-KW"/>
</dbReference>
<dbReference type="SUPFAM" id="SSF47781">
    <property type="entry name" value="RuvA domain 2-like"/>
    <property type="match status" value="1"/>
</dbReference>
<sequence>MDLFTVNENEITVGAKISQLTSDLNKFNLYYHTYDQSLISDEEYDRLFKELQELELKYPDLVQPDTPTQRVGGRVLDGFSQITHELPMLSLSNVFSVMNEVESSLRHKELFQFAERVDKELGVGIDQINFVAMPKFDGVAISLIYENGVLTKAATRGDGYTGEDVTQNVKTVRNIPLSFTNDLTRSEIIEVRGEILILTEDFIKLNVEQQQKGEKIYANPRNLAAGTIRQLDTSMTALRPLRFFAYSIARCSDEVKCNTFYEELELLKKLGFTISNDCRLLSGIKELVIYYEEMLTKRNLLEFGIDGVVYKINSIAEQKRLGFVSRAPRFAIAHKFPAEEVESEIINIEVQVGRTGALTPVARIKPVNVAGVVVTNATLHNQEEIHRKDIRIGDKVIVRRAGDVIPEIVRSIPEARTRELDVFHMPLSCPACGSHLVQESGETIIRCSAGLYCIAQKKQAITHFASKLAFNIDGLGEKIVEQLVDARLINSIPDIFRLTEIQLISLERFAAKSARNLVEAINNSKNTTLPRLIYALGIRHVGEASAKDLAKAFGSIDKLLRATKEELMQVNDIGEVVAESILNFFAEEHNCIVIDELKQLGVNYPELAAKNLFNPQVTGKTYVITGSFVNHKRDEIKARLEEFGAKVAGSVSKKTDYVIVGEDAGSKLEKARELGVTLIDEERLGTLLAELDGSKTG</sequence>
<keyword evidence="18" id="KW-1185">Reference proteome</keyword>
<dbReference type="PROSITE" id="PS50172">
    <property type="entry name" value="BRCT"/>
    <property type="match status" value="1"/>
</dbReference>
<dbReference type="Pfam" id="PF03119">
    <property type="entry name" value="DNA_ligase_ZBD"/>
    <property type="match status" value="1"/>
</dbReference>
<keyword evidence="5 15" id="KW-0235">DNA replication</keyword>
<feature type="binding site" evidence="15">
    <location>
        <position position="156"/>
    </location>
    <ligand>
        <name>NAD(+)</name>
        <dbReference type="ChEBI" id="CHEBI:57540"/>
    </ligand>
</feature>
<dbReference type="InterPro" id="IPR036420">
    <property type="entry name" value="BRCT_dom_sf"/>
</dbReference>
<keyword evidence="10 15" id="KW-0520">NAD</keyword>
<dbReference type="PROSITE" id="PS01055">
    <property type="entry name" value="DNA_LIGASE_N1"/>
    <property type="match status" value="1"/>
</dbReference>
<comment type="similarity">
    <text evidence="14 15">Belongs to the NAD-dependent DNA ligase family. LigA subfamily.</text>
</comment>
<feature type="binding site" evidence="15">
    <location>
        <position position="429"/>
    </location>
    <ligand>
        <name>Zn(2+)</name>
        <dbReference type="ChEBI" id="CHEBI:29105"/>
    </ligand>
</feature>
<dbReference type="Pfam" id="PF00533">
    <property type="entry name" value="BRCT"/>
    <property type="match status" value="1"/>
</dbReference>
<dbReference type="EC" id="6.5.1.2" evidence="2 15"/>
<keyword evidence="12 15" id="KW-0464">Manganese</keyword>
<evidence type="ECO:0000256" key="4">
    <source>
        <dbReference type="ARBA" id="ARBA00022598"/>
    </source>
</evidence>
<evidence type="ECO:0000256" key="3">
    <source>
        <dbReference type="ARBA" id="ARBA00013308"/>
    </source>
</evidence>
<feature type="binding site" evidence="15">
    <location>
        <begin position="90"/>
        <end position="91"/>
    </location>
    <ligand>
        <name>NAD(+)</name>
        <dbReference type="ChEBI" id="CHEBI:57540"/>
    </ligand>
</feature>
<dbReference type="PANTHER" id="PTHR23389">
    <property type="entry name" value="CHROMOSOME TRANSMISSION FIDELITY FACTOR 18"/>
    <property type="match status" value="1"/>
</dbReference>
<dbReference type="InterPro" id="IPR013840">
    <property type="entry name" value="DNAligase_N"/>
</dbReference>
<evidence type="ECO:0000259" key="16">
    <source>
        <dbReference type="PROSITE" id="PS50172"/>
    </source>
</evidence>
<dbReference type="GO" id="GO:0003677">
    <property type="term" value="F:DNA binding"/>
    <property type="evidence" value="ECO:0007669"/>
    <property type="project" value="InterPro"/>
</dbReference>
<feature type="binding site" evidence="15">
    <location>
        <position position="194"/>
    </location>
    <ligand>
        <name>NAD(+)</name>
        <dbReference type="ChEBI" id="CHEBI:57540"/>
    </ligand>
</feature>
<evidence type="ECO:0000256" key="2">
    <source>
        <dbReference type="ARBA" id="ARBA00012722"/>
    </source>
</evidence>
<dbReference type="SUPFAM" id="SSF56091">
    <property type="entry name" value="DNA ligase/mRNA capping enzyme, catalytic domain"/>
    <property type="match status" value="1"/>
</dbReference>
<evidence type="ECO:0000313" key="18">
    <source>
        <dbReference type="Proteomes" id="UP000236655"/>
    </source>
</evidence>
<dbReference type="Gene3D" id="3.40.50.10190">
    <property type="entry name" value="BRCT domain"/>
    <property type="match status" value="1"/>
</dbReference>
<dbReference type="InterPro" id="IPR018239">
    <property type="entry name" value="DNA_ligase_AS"/>
</dbReference>
<dbReference type="InterPro" id="IPR010994">
    <property type="entry name" value="RuvA_2-like"/>
</dbReference>
<feature type="binding site" evidence="15">
    <location>
        <position position="432"/>
    </location>
    <ligand>
        <name>Zn(2+)</name>
        <dbReference type="ChEBI" id="CHEBI:29105"/>
    </ligand>
</feature>
<dbReference type="FunFam" id="2.40.50.140:FF:000012">
    <property type="entry name" value="DNA ligase"/>
    <property type="match status" value="1"/>
</dbReference>
<dbReference type="InterPro" id="IPR003583">
    <property type="entry name" value="Hlx-hairpin-Hlx_DNA-bd_motif"/>
</dbReference>
<dbReference type="Gene3D" id="1.10.150.20">
    <property type="entry name" value="5' to 3' exonuclease, C-terminal subdomain"/>
    <property type="match status" value="2"/>
</dbReference>
<protein>
    <recommendedName>
        <fullName evidence="3 15">DNA ligase</fullName>
        <ecNumber evidence="2 15">6.5.1.2</ecNumber>
    </recommendedName>
    <alternativeName>
        <fullName evidence="15">Polydeoxyribonucleotide synthase [NAD(+)]</fullName>
    </alternativeName>
</protein>
<dbReference type="OrthoDB" id="9759736at2"/>
<evidence type="ECO:0000256" key="9">
    <source>
        <dbReference type="ARBA" id="ARBA00022842"/>
    </source>
</evidence>
<dbReference type="GO" id="GO:0046872">
    <property type="term" value="F:metal ion binding"/>
    <property type="evidence" value="ECO:0007669"/>
    <property type="project" value="UniProtKB-KW"/>
</dbReference>
<dbReference type="Gene3D" id="3.30.470.30">
    <property type="entry name" value="DNA ligase/mRNA capping enzyme"/>
    <property type="match status" value="1"/>
</dbReference>
<evidence type="ECO:0000256" key="12">
    <source>
        <dbReference type="ARBA" id="ARBA00023211"/>
    </source>
</evidence>
<comment type="catalytic activity">
    <reaction evidence="13 15">
        <text>NAD(+) + (deoxyribonucleotide)n-3'-hydroxyl + 5'-phospho-(deoxyribonucleotide)m = (deoxyribonucleotide)n+m + AMP + beta-nicotinamide D-nucleotide.</text>
        <dbReference type="EC" id="6.5.1.2"/>
    </reaction>
</comment>
<evidence type="ECO:0000256" key="5">
    <source>
        <dbReference type="ARBA" id="ARBA00022705"/>
    </source>
</evidence>
<dbReference type="NCBIfam" id="TIGR00575">
    <property type="entry name" value="dnlj"/>
    <property type="match status" value="1"/>
</dbReference>
<keyword evidence="6 15" id="KW-0479">Metal-binding</keyword>
<dbReference type="GO" id="GO:0006281">
    <property type="term" value="P:DNA repair"/>
    <property type="evidence" value="ECO:0007669"/>
    <property type="project" value="UniProtKB-KW"/>
</dbReference>
<feature type="binding site" evidence="15">
    <location>
        <begin position="41"/>
        <end position="45"/>
    </location>
    <ligand>
        <name>NAD(+)</name>
        <dbReference type="ChEBI" id="CHEBI:57540"/>
    </ligand>
</feature>
<dbReference type="InterPro" id="IPR001679">
    <property type="entry name" value="DNA_ligase"/>
</dbReference>
<dbReference type="Pfam" id="PF12826">
    <property type="entry name" value="HHH_2"/>
    <property type="match status" value="1"/>
</dbReference>
<proteinExistence type="inferred from homology"/>
<dbReference type="FunFam" id="1.10.150.20:FF:000006">
    <property type="entry name" value="DNA ligase"/>
    <property type="match status" value="1"/>
</dbReference>
<dbReference type="RefSeq" id="WP_102952230.1">
    <property type="nucleotide sequence ID" value="NZ_CP024847.1"/>
</dbReference>
<evidence type="ECO:0000256" key="6">
    <source>
        <dbReference type="ARBA" id="ARBA00022723"/>
    </source>
</evidence>
<dbReference type="Gene3D" id="1.10.287.610">
    <property type="entry name" value="Helix hairpin bin"/>
    <property type="match status" value="1"/>
</dbReference>
<dbReference type="PIRSF" id="PIRSF001604">
    <property type="entry name" value="LigA"/>
    <property type="match status" value="1"/>
</dbReference>
<dbReference type="FunFam" id="3.30.470.30:FF:000001">
    <property type="entry name" value="DNA ligase"/>
    <property type="match status" value="1"/>
</dbReference>
<keyword evidence="8 15" id="KW-0862">Zinc</keyword>
<evidence type="ECO:0000256" key="11">
    <source>
        <dbReference type="ARBA" id="ARBA00023204"/>
    </source>
</evidence>
<dbReference type="InterPro" id="IPR012340">
    <property type="entry name" value="NA-bd_OB-fold"/>
</dbReference>
<gene>
    <name evidence="15 17" type="primary">ligA</name>
    <name evidence="17" type="ORF">CUN60_11775</name>
</gene>
<dbReference type="InterPro" id="IPR004150">
    <property type="entry name" value="NAD_DNA_ligase_OB"/>
</dbReference>
<dbReference type="Pfam" id="PF03120">
    <property type="entry name" value="OB_DNA_ligase"/>
    <property type="match status" value="1"/>
</dbReference>
<dbReference type="PANTHER" id="PTHR23389:SF9">
    <property type="entry name" value="DNA LIGASE"/>
    <property type="match status" value="1"/>
</dbReference>
<dbReference type="EMBL" id="CP024847">
    <property type="protein sequence ID" value="AUR52944.1"/>
    <property type="molecule type" value="Genomic_DNA"/>
</dbReference>
<evidence type="ECO:0000256" key="7">
    <source>
        <dbReference type="ARBA" id="ARBA00022763"/>
    </source>
</evidence>
<dbReference type="Pfam" id="PF01653">
    <property type="entry name" value="DNA_ligase_aden"/>
    <property type="match status" value="1"/>
</dbReference>
<feature type="domain" description="BRCT" evidence="16">
    <location>
        <begin position="617"/>
        <end position="684"/>
    </location>
</feature>
<comment type="function">
    <text evidence="1 15">DNA ligase that catalyzes the formation of phosphodiester linkages between 5'-phosphoryl and 3'-hydroxyl groups in double-stranded DNA using NAD as a coenzyme and as the energy source for the reaction. It is essential for DNA replication and repair of damaged DNA.</text>
</comment>
<dbReference type="Proteomes" id="UP000236655">
    <property type="component" value="Chromosome"/>
</dbReference>
<evidence type="ECO:0000256" key="1">
    <source>
        <dbReference type="ARBA" id="ARBA00004067"/>
    </source>
</evidence>
<feature type="binding site" evidence="15">
    <location>
        <position position="311"/>
    </location>
    <ligand>
        <name>NAD(+)</name>
        <dbReference type="ChEBI" id="CHEBI:57540"/>
    </ligand>
</feature>
<dbReference type="SUPFAM" id="SSF50249">
    <property type="entry name" value="Nucleic acid-binding proteins"/>
    <property type="match status" value="1"/>
</dbReference>
<feature type="binding site" evidence="15">
    <location>
        <position position="335"/>
    </location>
    <ligand>
        <name>NAD(+)</name>
        <dbReference type="ChEBI" id="CHEBI:57540"/>
    </ligand>
</feature>
<dbReference type="InterPro" id="IPR004149">
    <property type="entry name" value="Znf_DNAligase_C4"/>
</dbReference>
<comment type="cofactor">
    <cofactor evidence="15">
        <name>Mg(2+)</name>
        <dbReference type="ChEBI" id="CHEBI:18420"/>
    </cofactor>
    <cofactor evidence="15">
        <name>Mn(2+)</name>
        <dbReference type="ChEBI" id="CHEBI:29035"/>
    </cofactor>
</comment>
<dbReference type="CDD" id="cd17748">
    <property type="entry name" value="BRCT_DNA_ligase_like"/>
    <property type="match status" value="1"/>
</dbReference>
<evidence type="ECO:0000256" key="15">
    <source>
        <dbReference type="HAMAP-Rule" id="MF_01588"/>
    </source>
</evidence>
<keyword evidence="11 15" id="KW-0234">DNA repair</keyword>
<dbReference type="HAMAP" id="MF_01588">
    <property type="entry name" value="DNA_ligase_A"/>
    <property type="match status" value="1"/>
</dbReference>
<keyword evidence="9 15" id="KW-0460">Magnesium</keyword>
<dbReference type="FunFam" id="1.10.150.20:FF:000007">
    <property type="entry name" value="DNA ligase"/>
    <property type="match status" value="1"/>
</dbReference>
<dbReference type="KEGG" id="nba:CUN60_11775"/>
<comment type="caution">
    <text evidence="15">Lacks conserved residue(s) required for the propagation of feature annotation.</text>
</comment>
<dbReference type="SMART" id="SM00532">
    <property type="entry name" value="LIGANc"/>
    <property type="match status" value="1"/>
</dbReference>
<dbReference type="InterPro" id="IPR013839">
    <property type="entry name" value="DNAligase_adenylation"/>
</dbReference>
<evidence type="ECO:0000313" key="17">
    <source>
        <dbReference type="EMBL" id="AUR52944.1"/>
    </source>
</evidence>
<evidence type="ECO:0000256" key="13">
    <source>
        <dbReference type="ARBA" id="ARBA00034005"/>
    </source>
</evidence>
<dbReference type="SMART" id="SM00278">
    <property type="entry name" value="HhH1"/>
    <property type="match status" value="4"/>
</dbReference>
<keyword evidence="7 15" id="KW-0227">DNA damage</keyword>
<reference evidence="18" key="1">
    <citation type="submission" date="2017-11" db="EMBL/GenBank/DDBJ databases">
        <authorList>
            <person name="Chan K.G."/>
            <person name="Lee L.S."/>
        </authorList>
    </citation>
    <scope>NUCLEOTIDE SEQUENCE [LARGE SCALE GENOMIC DNA]</scope>
    <source>
        <strain evidence="18">DSM 100970</strain>
    </source>
</reference>
<dbReference type="Pfam" id="PF14520">
    <property type="entry name" value="HHH_5"/>
    <property type="match status" value="1"/>
</dbReference>
<dbReference type="Gene3D" id="6.20.10.30">
    <property type="match status" value="1"/>
</dbReference>
<organism evidence="17 18">
    <name type="scientific">Aquella oligotrophica</name>
    <dbReference type="NCBI Taxonomy" id="2067065"/>
    <lineage>
        <taxon>Bacteria</taxon>
        <taxon>Pseudomonadati</taxon>
        <taxon>Pseudomonadota</taxon>
        <taxon>Betaproteobacteria</taxon>
        <taxon>Neisseriales</taxon>
        <taxon>Neisseriaceae</taxon>
        <taxon>Aquella</taxon>
    </lineage>
</organism>
<accession>A0A2I7N901</accession>
<name>A0A2I7N901_9NEIS</name>
<keyword evidence="4 15" id="KW-0436">Ligase</keyword>
<evidence type="ECO:0000256" key="14">
    <source>
        <dbReference type="ARBA" id="ARBA00060881"/>
    </source>
</evidence>
<feature type="binding site" evidence="15">
    <location>
        <position position="453"/>
    </location>
    <ligand>
        <name>Zn(2+)</name>
        <dbReference type="ChEBI" id="CHEBI:29105"/>
    </ligand>
</feature>
<feature type="active site" description="N6-AMP-lysine intermediate" evidence="15">
    <location>
        <position position="135"/>
    </location>
</feature>
<dbReference type="AlphaFoldDB" id="A0A2I7N901"/>
<dbReference type="CDD" id="cd00114">
    <property type="entry name" value="LIGANc"/>
    <property type="match status" value="1"/>
</dbReference>
<dbReference type="GO" id="GO:0003911">
    <property type="term" value="F:DNA ligase (NAD+) activity"/>
    <property type="evidence" value="ECO:0007669"/>
    <property type="project" value="UniProtKB-UniRule"/>
</dbReference>
<dbReference type="GO" id="GO:0005829">
    <property type="term" value="C:cytosol"/>
    <property type="evidence" value="ECO:0007669"/>
    <property type="project" value="TreeGrafter"/>
</dbReference>
<dbReference type="SMART" id="SM00292">
    <property type="entry name" value="BRCT"/>
    <property type="match status" value="1"/>
</dbReference>
<dbReference type="Gene3D" id="2.40.50.140">
    <property type="entry name" value="Nucleic acid-binding proteins"/>
    <property type="match status" value="1"/>
</dbReference>
<evidence type="ECO:0000256" key="10">
    <source>
        <dbReference type="ARBA" id="ARBA00023027"/>
    </source>
</evidence>
<dbReference type="InterPro" id="IPR001357">
    <property type="entry name" value="BRCT_dom"/>
</dbReference>
<dbReference type="SUPFAM" id="SSF52113">
    <property type="entry name" value="BRCT domain"/>
    <property type="match status" value="1"/>
</dbReference>